<dbReference type="GO" id="GO:0005886">
    <property type="term" value="C:plasma membrane"/>
    <property type="evidence" value="ECO:0007669"/>
    <property type="project" value="InterPro"/>
</dbReference>
<organism evidence="7 8">
    <name type="scientific">Legionella impletisoli</name>
    <dbReference type="NCBI Taxonomy" id="343510"/>
    <lineage>
        <taxon>Bacteria</taxon>
        <taxon>Pseudomonadati</taxon>
        <taxon>Pseudomonadota</taxon>
        <taxon>Gammaproteobacteria</taxon>
        <taxon>Legionellales</taxon>
        <taxon>Legionellaceae</taxon>
        <taxon>Legionella</taxon>
    </lineage>
</organism>
<evidence type="ECO:0000256" key="1">
    <source>
        <dbReference type="ARBA" id="ARBA00004167"/>
    </source>
</evidence>
<gene>
    <name evidence="7" type="ORF">GCM10007966_12380</name>
</gene>
<feature type="transmembrane region" description="Helical" evidence="5">
    <location>
        <begin position="7"/>
        <end position="28"/>
    </location>
</feature>
<dbReference type="PANTHER" id="PTHR36985:SF1">
    <property type="entry name" value="TRANSLOCATION AND ASSEMBLY MODULE SUBUNIT TAMB"/>
    <property type="match status" value="1"/>
</dbReference>
<keyword evidence="2 5" id="KW-0812">Transmembrane</keyword>
<dbReference type="OrthoDB" id="5555605at2"/>
<dbReference type="GO" id="GO:0009306">
    <property type="term" value="P:protein secretion"/>
    <property type="evidence" value="ECO:0007669"/>
    <property type="project" value="InterPro"/>
</dbReference>
<proteinExistence type="predicted"/>
<keyword evidence="3 5" id="KW-1133">Transmembrane helix</keyword>
<sequence>MMRYLKQVVYVFLSMFIVVIAILAFFLATTPGLYTTIKLIDAFIPGHLSIKKLEGHFIDEFSFQELVYEDDSKQIKLIQGEFHLKPLALIRQRLIIQELRAKTLYIKIKDTPEVIEETAEIDFEFPKLPLAIAVKNLTLDAVKVEQLGITRVLNHLTLEAELNNQLWSVHQLEINYAGLLLDLNAKIQPKPPYHVMATLAILEAKTHKHALKGKVKLSGDLSHYQWQGQFSGPLKGQLQGSLKQAHQIQLNAKWQDAKWTLNPNYGLASKKGSLEINGTWQDMNIQANAVFNRPLNGQLSINTQVKNQAITTHSVLDTPQGNIIADVSYDLTAKSHLRGKIYSKAISFEAIDSPISHIEFTTHFSGTTLETLTLTSSFSAQYLEHLLRGDIHYANRAFNGKLSLGPNELTFKGKDLYQWDAHALITQPELLHPALRGLNTTIKADAKVTAPQKGNMEFLVSPGSYRSSEQKTLPSISFEGGKITAKLTSKGLSSKGALTLDRNKHINLSLSMPQYSLATPYSSKQPIQSDIRLNIDSLEFLNGISPEIEKLHGQLAMKLTASGTLGNPALEGQLNLNNASIYLPNLDITYNPINLEIKTANNQWNATGSILSQGNSLAISGSGRFAPTVMGEMTLKGENIPALNTAEYSIHVSPNLVIQFEPNAVAIKGTVLVPHAEIKPITFSDTVSLTEDAVFVSEKKETTPLTITTDIDLKMGEHVQLDVKGLTGNLEGGIRIQKLPGADPFAVGELRIHDGKYQAYGQNLTIKEGELMFTGGLLTNPGIRIRAVRFFKNASSFAPSNEMFDFSSGNLETFDLGGKVTVGVEVTGRINNPKVKLFSIPSNLSQADILSLMILGRPASQASQSGGQLLLSAISAMDLDSGTKGAQLISQLKNTLGFDFNLQRSASYDQASNQTNESTAVVIGKSITKRLYLSYNMGLFQNDGNVLTIKYLLNRYFSIQITAGDTGNGIDFLYNHTKD</sequence>
<reference evidence="7" key="1">
    <citation type="journal article" date="2014" name="Int. J. Syst. Evol. Microbiol.">
        <title>Complete genome sequence of Corynebacterium casei LMG S-19264T (=DSM 44701T), isolated from a smear-ripened cheese.</title>
        <authorList>
            <consortium name="US DOE Joint Genome Institute (JGI-PGF)"/>
            <person name="Walter F."/>
            <person name="Albersmeier A."/>
            <person name="Kalinowski J."/>
            <person name="Ruckert C."/>
        </authorList>
    </citation>
    <scope>NUCLEOTIDE SEQUENCE</scope>
    <source>
        <strain evidence="7">JCM 13919</strain>
    </source>
</reference>
<keyword evidence="8" id="KW-1185">Reference proteome</keyword>
<comment type="subcellular location">
    <subcellularLocation>
        <location evidence="1">Membrane</location>
        <topology evidence="1">Single-pass membrane protein</topology>
    </subcellularLocation>
</comment>
<reference evidence="7" key="2">
    <citation type="submission" date="2020-09" db="EMBL/GenBank/DDBJ databases">
        <authorList>
            <person name="Sun Q."/>
            <person name="Ohkuma M."/>
        </authorList>
    </citation>
    <scope>NUCLEOTIDE SEQUENCE</scope>
    <source>
        <strain evidence="7">JCM 13919</strain>
    </source>
</reference>
<name>A0A917JTM4_9GAMM</name>
<evidence type="ECO:0000259" key="6">
    <source>
        <dbReference type="Pfam" id="PF04357"/>
    </source>
</evidence>
<dbReference type="RefSeq" id="WP_131776662.1">
    <property type="nucleotide sequence ID" value="NZ_BMOB01000005.1"/>
</dbReference>
<evidence type="ECO:0000256" key="2">
    <source>
        <dbReference type="ARBA" id="ARBA00022692"/>
    </source>
</evidence>
<dbReference type="AlphaFoldDB" id="A0A917JTM4"/>
<evidence type="ECO:0000256" key="3">
    <source>
        <dbReference type="ARBA" id="ARBA00022989"/>
    </source>
</evidence>
<dbReference type="EMBL" id="BMOB01000005">
    <property type="protein sequence ID" value="GGI85289.1"/>
    <property type="molecule type" value="Genomic_DNA"/>
</dbReference>
<dbReference type="PANTHER" id="PTHR36985">
    <property type="entry name" value="TRANSLOCATION AND ASSEMBLY MODULE SUBUNIT TAMB"/>
    <property type="match status" value="1"/>
</dbReference>
<feature type="domain" description="Translocation and assembly module TamB C-terminal" evidence="6">
    <location>
        <begin position="612"/>
        <end position="975"/>
    </location>
</feature>
<keyword evidence="4 5" id="KW-0472">Membrane</keyword>
<dbReference type="GO" id="GO:0097347">
    <property type="term" value="C:TAM protein secretion complex"/>
    <property type="evidence" value="ECO:0007669"/>
    <property type="project" value="TreeGrafter"/>
</dbReference>
<dbReference type="Pfam" id="PF04357">
    <property type="entry name" value="TamB"/>
    <property type="match status" value="1"/>
</dbReference>
<dbReference type="InterPro" id="IPR007452">
    <property type="entry name" value="TamB_C"/>
</dbReference>
<protein>
    <recommendedName>
        <fullName evidence="6">Translocation and assembly module TamB C-terminal domain-containing protein</fullName>
    </recommendedName>
</protein>
<evidence type="ECO:0000313" key="8">
    <source>
        <dbReference type="Proteomes" id="UP000630149"/>
    </source>
</evidence>
<accession>A0A917JTM4</accession>
<comment type="caution">
    <text evidence="7">The sequence shown here is derived from an EMBL/GenBank/DDBJ whole genome shotgun (WGS) entry which is preliminary data.</text>
</comment>
<evidence type="ECO:0000313" key="7">
    <source>
        <dbReference type="EMBL" id="GGI85289.1"/>
    </source>
</evidence>
<evidence type="ECO:0000256" key="5">
    <source>
        <dbReference type="SAM" id="Phobius"/>
    </source>
</evidence>
<evidence type="ECO:0000256" key="4">
    <source>
        <dbReference type="ARBA" id="ARBA00023136"/>
    </source>
</evidence>
<dbReference type="Proteomes" id="UP000630149">
    <property type="component" value="Unassembled WGS sequence"/>
</dbReference>